<keyword evidence="3" id="KW-1185">Reference proteome</keyword>
<dbReference type="STRING" id="1149755.A0A2J6S5L2"/>
<feature type="region of interest" description="Disordered" evidence="1">
    <location>
        <begin position="1"/>
        <end position="23"/>
    </location>
</feature>
<dbReference type="PANTHER" id="PTHR43591">
    <property type="entry name" value="METHYLTRANSFERASE"/>
    <property type="match status" value="1"/>
</dbReference>
<proteinExistence type="predicted"/>
<keyword evidence="2" id="KW-0808">Transferase</keyword>
<reference evidence="2 3" key="1">
    <citation type="submission" date="2016-04" db="EMBL/GenBank/DDBJ databases">
        <title>A degradative enzymes factory behind the ericoid mycorrhizal symbiosis.</title>
        <authorList>
            <consortium name="DOE Joint Genome Institute"/>
            <person name="Martino E."/>
            <person name="Morin E."/>
            <person name="Grelet G."/>
            <person name="Kuo A."/>
            <person name="Kohler A."/>
            <person name="Daghino S."/>
            <person name="Barry K."/>
            <person name="Choi C."/>
            <person name="Cichocki N."/>
            <person name="Clum A."/>
            <person name="Copeland A."/>
            <person name="Hainaut M."/>
            <person name="Haridas S."/>
            <person name="Labutti K."/>
            <person name="Lindquist E."/>
            <person name="Lipzen A."/>
            <person name="Khouja H.-R."/>
            <person name="Murat C."/>
            <person name="Ohm R."/>
            <person name="Olson A."/>
            <person name="Spatafora J."/>
            <person name="Veneault-Fourrey C."/>
            <person name="Henrissat B."/>
            <person name="Grigoriev I."/>
            <person name="Martin F."/>
            <person name="Perotto S."/>
        </authorList>
    </citation>
    <scope>NUCLEOTIDE SEQUENCE [LARGE SCALE GENOMIC DNA]</scope>
    <source>
        <strain evidence="2 3">F</strain>
    </source>
</reference>
<name>A0A2J6S5L2_HYAVF</name>
<dbReference type="InterPro" id="IPR029063">
    <property type="entry name" value="SAM-dependent_MTases_sf"/>
</dbReference>
<dbReference type="GO" id="GO:0032259">
    <property type="term" value="P:methylation"/>
    <property type="evidence" value="ECO:0007669"/>
    <property type="project" value="UniProtKB-KW"/>
</dbReference>
<organism evidence="2 3">
    <name type="scientific">Hyaloscypha variabilis (strain UAMH 11265 / GT02V1 / F)</name>
    <name type="common">Meliniomyces variabilis</name>
    <dbReference type="NCBI Taxonomy" id="1149755"/>
    <lineage>
        <taxon>Eukaryota</taxon>
        <taxon>Fungi</taxon>
        <taxon>Dikarya</taxon>
        <taxon>Ascomycota</taxon>
        <taxon>Pezizomycotina</taxon>
        <taxon>Leotiomycetes</taxon>
        <taxon>Helotiales</taxon>
        <taxon>Hyaloscyphaceae</taxon>
        <taxon>Hyaloscypha</taxon>
        <taxon>Hyaloscypha variabilis</taxon>
    </lineage>
</organism>
<dbReference type="AlphaFoldDB" id="A0A2J6S5L2"/>
<protein>
    <submittedName>
        <fullName evidence="2">S-adenosyl-L-methionine-dependent methyltransferase</fullName>
    </submittedName>
</protein>
<dbReference type="SUPFAM" id="SSF53335">
    <property type="entry name" value="S-adenosyl-L-methionine-dependent methyltransferases"/>
    <property type="match status" value="1"/>
</dbReference>
<dbReference type="GO" id="GO:0008168">
    <property type="term" value="F:methyltransferase activity"/>
    <property type="evidence" value="ECO:0007669"/>
    <property type="project" value="UniProtKB-KW"/>
</dbReference>
<evidence type="ECO:0000313" key="3">
    <source>
        <dbReference type="Proteomes" id="UP000235786"/>
    </source>
</evidence>
<gene>
    <name evidence="2" type="ORF">L207DRAFT_628664</name>
</gene>
<sequence length="366" mass="40968">MTDISRTKEPVQPTVGAEAPASSVKAELYSQGFPPWEYGSDPPVPVVDSENNHSTSLSDASSGGLSLSSTTTPLRSSLYDHIVENGRDYHRFRQGKYLLPIDQEEQERLDIQHMVFSVSMGKLHLAPTGPNLGNVLDIGTGTGIWAIEFAEQYPSAQVLGTDLSTIQLSEVPPNCRFQIHDAEDEWDFPAPFDYIHGRMLLSCFRDPRSVFQKAYDALTPGGYLELQDLAFPPQFWGEPRTETSLYKWGKLTSEASVKIGRPWTNVPKFKEWLEEIGFEDVVEKKYYWPLSSWAKGEYYKQISVYAQAALLNGIEGMSLKLMGLMGWSAEEVKAFLVSVKEDVKNTSLHAYAPVRVVYGRKPGVNT</sequence>
<dbReference type="PANTHER" id="PTHR43591:SF102">
    <property type="entry name" value="S-ADENOSYL-L-METHIONINE-DEPENDENT METHYLTRANSFERASE"/>
    <property type="match status" value="1"/>
</dbReference>
<keyword evidence="2" id="KW-0489">Methyltransferase</keyword>
<feature type="compositionally biased region" description="Low complexity" evidence="1">
    <location>
        <begin position="54"/>
        <end position="69"/>
    </location>
</feature>
<dbReference type="Pfam" id="PF13489">
    <property type="entry name" value="Methyltransf_23"/>
    <property type="match status" value="1"/>
</dbReference>
<dbReference type="Gene3D" id="3.40.50.150">
    <property type="entry name" value="Vaccinia Virus protein VP39"/>
    <property type="match status" value="1"/>
</dbReference>
<evidence type="ECO:0000256" key="1">
    <source>
        <dbReference type="SAM" id="MobiDB-lite"/>
    </source>
</evidence>
<dbReference type="EMBL" id="KZ613939">
    <property type="protein sequence ID" value="PMD46046.1"/>
    <property type="molecule type" value="Genomic_DNA"/>
</dbReference>
<evidence type="ECO:0000313" key="2">
    <source>
        <dbReference type="EMBL" id="PMD46046.1"/>
    </source>
</evidence>
<dbReference type="Proteomes" id="UP000235786">
    <property type="component" value="Unassembled WGS sequence"/>
</dbReference>
<dbReference type="OrthoDB" id="2013972at2759"/>
<dbReference type="CDD" id="cd02440">
    <property type="entry name" value="AdoMet_MTases"/>
    <property type="match status" value="1"/>
</dbReference>
<feature type="region of interest" description="Disordered" evidence="1">
    <location>
        <begin position="39"/>
        <end position="69"/>
    </location>
</feature>
<accession>A0A2J6S5L2</accession>